<accession>A0A849BSH2</accession>
<dbReference type="AlphaFoldDB" id="A0A849BSH2"/>
<dbReference type="RefSeq" id="WP_171203719.1">
    <property type="nucleotide sequence ID" value="NZ_BAAANP010000010.1"/>
</dbReference>
<protein>
    <recommendedName>
        <fullName evidence="3">STAS domain-containing protein</fullName>
    </recommendedName>
</protein>
<sequence length="71" mass="7243">MTPPIVVHVPERPSGPVLAALIREVRAASAAGAVVIDASAAAGWPPGPRLVLERLEAVARRRGTGRPSGTS</sequence>
<dbReference type="Proteomes" id="UP000555552">
    <property type="component" value="Unassembled WGS sequence"/>
</dbReference>
<evidence type="ECO:0000313" key="1">
    <source>
        <dbReference type="EMBL" id="NNH23937.1"/>
    </source>
</evidence>
<evidence type="ECO:0000313" key="2">
    <source>
        <dbReference type="Proteomes" id="UP000555552"/>
    </source>
</evidence>
<proteinExistence type="predicted"/>
<gene>
    <name evidence="1" type="ORF">HLB09_12735</name>
</gene>
<organism evidence="1 2">
    <name type="scientific">Pseudokineococcus marinus</name>
    <dbReference type="NCBI Taxonomy" id="351215"/>
    <lineage>
        <taxon>Bacteria</taxon>
        <taxon>Bacillati</taxon>
        <taxon>Actinomycetota</taxon>
        <taxon>Actinomycetes</taxon>
        <taxon>Kineosporiales</taxon>
        <taxon>Kineosporiaceae</taxon>
        <taxon>Pseudokineococcus</taxon>
    </lineage>
</organism>
<name>A0A849BSH2_9ACTN</name>
<evidence type="ECO:0008006" key="3">
    <source>
        <dbReference type="Google" id="ProtNLM"/>
    </source>
</evidence>
<reference evidence="1 2" key="1">
    <citation type="submission" date="2020-05" db="EMBL/GenBank/DDBJ databases">
        <title>MicrobeNet Type strains.</title>
        <authorList>
            <person name="Nicholson A.C."/>
        </authorList>
    </citation>
    <scope>NUCLEOTIDE SEQUENCE [LARGE SCALE GENOMIC DNA]</scope>
    <source>
        <strain evidence="1 2">JCM 14547</strain>
    </source>
</reference>
<comment type="caution">
    <text evidence="1">The sequence shown here is derived from an EMBL/GenBank/DDBJ whole genome shotgun (WGS) entry which is preliminary data.</text>
</comment>
<dbReference type="EMBL" id="JABEMA010000225">
    <property type="protein sequence ID" value="NNH23937.1"/>
    <property type="molecule type" value="Genomic_DNA"/>
</dbReference>
<keyword evidence="2" id="KW-1185">Reference proteome</keyword>